<dbReference type="Proteomes" id="UP001497453">
    <property type="component" value="Chromosome 9"/>
</dbReference>
<feature type="compositionally biased region" description="Low complexity" evidence="1">
    <location>
        <begin position="163"/>
        <end position="180"/>
    </location>
</feature>
<evidence type="ECO:0000256" key="1">
    <source>
        <dbReference type="SAM" id="MobiDB-lite"/>
    </source>
</evidence>
<dbReference type="PANTHER" id="PTHR34883">
    <property type="entry name" value="SERINE-RICH PROTEIN, PUTATIVE-RELATED-RELATED"/>
    <property type="match status" value="1"/>
</dbReference>
<evidence type="ECO:0000256" key="2">
    <source>
        <dbReference type="SAM" id="SignalP"/>
    </source>
</evidence>
<feature type="chain" id="PRO_5045470307" description="Extracellular serine-rich protein" evidence="2">
    <location>
        <begin position="18"/>
        <end position="224"/>
    </location>
</feature>
<dbReference type="InterPro" id="IPR008972">
    <property type="entry name" value="Cupredoxin"/>
</dbReference>
<evidence type="ECO:0008006" key="5">
    <source>
        <dbReference type="Google" id="ProtNLM"/>
    </source>
</evidence>
<dbReference type="PANTHER" id="PTHR34883:SF15">
    <property type="entry name" value="EXTRACELLULAR SERINE-RICH PROTEIN"/>
    <property type="match status" value="1"/>
</dbReference>
<feature type="signal peptide" evidence="2">
    <location>
        <begin position="1"/>
        <end position="17"/>
    </location>
</feature>
<keyword evidence="4" id="KW-1185">Reference proteome</keyword>
<accession>A0ABP1ECX9</accession>
<gene>
    <name evidence="3" type="ORF">GFSPODELE1_LOCUS11043</name>
</gene>
<feature type="region of interest" description="Disordered" evidence="1">
    <location>
        <begin position="149"/>
        <end position="200"/>
    </location>
</feature>
<organism evidence="3 4">
    <name type="scientific">Somion occarium</name>
    <dbReference type="NCBI Taxonomy" id="3059160"/>
    <lineage>
        <taxon>Eukaryota</taxon>
        <taxon>Fungi</taxon>
        <taxon>Dikarya</taxon>
        <taxon>Basidiomycota</taxon>
        <taxon>Agaricomycotina</taxon>
        <taxon>Agaricomycetes</taxon>
        <taxon>Polyporales</taxon>
        <taxon>Cerrenaceae</taxon>
        <taxon>Somion</taxon>
    </lineage>
</organism>
<keyword evidence="2" id="KW-0732">Signal</keyword>
<evidence type="ECO:0000313" key="3">
    <source>
        <dbReference type="EMBL" id="CAL1717089.1"/>
    </source>
</evidence>
<dbReference type="EMBL" id="OZ037952">
    <property type="protein sequence ID" value="CAL1717089.1"/>
    <property type="molecule type" value="Genomic_DNA"/>
</dbReference>
<dbReference type="SUPFAM" id="SSF49503">
    <property type="entry name" value="Cupredoxins"/>
    <property type="match status" value="1"/>
</dbReference>
<evidence type="ECO:0000313" key="4">
    <source>
        <dbReference type="Proteomes" id="UP001497453"/>
    </source>
</evidence>
<reference evidence="4" key="1">
    <citation type="submission" date="2024-04" db="EMBL/GenBank/DDBJ databases">
        <authorList>
            <person name="Shaw F."/>
            <person name="Minotto A."/>
        </authorList>
    </citation>
    <scope>NUCLEOTIDE SEQUENCE [LARGE SCALE GENOMIC DNA]</scope>
</reference>
<name>A0ABP1ECX9_9APHY</name>
<proteinExistence type="predicted"/>
<dbReference type="CDD" id="cd00920">
    <property type="entry name" value="Cupredoxin"/>
    <property type="match status" value="1"/>
</dbReference>
<sequence length="224" mass="22444">MLVSAVVFAGLLGLVQAATYTVTVGIDETDGQPGLGFDPTTIRPAVGDTITFTFQLPGYIKNPSVSQHSATQSTFDNPCTPKEGGFDTGVQSTGSANSNTGSSFDLLVNDTEPLWFFSAANQDCKSGMVLSVNPPITGEQTAAAFVDKAKASTGTPSSPPPSSSASGTSGSGASQTSDSSAPPPSPTATEPSSTNDTSAAVSGMAKMEVVFAGVVAFMGLSLAA</sequence>
<dbReference type="Gene3D" id="2.60.40.420">
    <property type="entry name" value="Cupredoxins - blue copper proteins"/>
    <property type="match status" value="1"/>
</dbReference>
<dbReference type="InterPro" id="IPR052953">
    <property type="entry name" value="Ser-rich/MCO-related"/>
</dbReference>
<protein>
    <recommendedName>
        <fullName evidence="5">Extracellular serine-rich protein</fullName>
    </recommendedName>
</protein>